<name>A0ABM9QKX7_9POXV</name>
<dbReference type="RefSeq" id="YP_008004406.1">
    <property type="nucleotide sequence ID" value="NC_021249.1"/>
</dbReference>
<sequence>MSQPMDIIDFIKEKDYKIELGEWFRDIWIPLFDKKDIIITNEILNFIYDFQGGKHFPPCNLDKNYQNKRDYRSFLNKNEIEYSIIKYNENILNEYQILENEIKLYNKNNIVQKTWLVLSVDDFKESIMMMNNDNSKIIRKYYIKIEKILFDYINYVSNNKIKQLEDSNMRMRVYINNIAEKEKNGYIYIATSKYYAQINNFKLGKTVSLKSREINFNNTRNTQDEFYICYYKKVYNVDKIESILKNILDFCADKKDKEIFIIHYKYLVKLVNKVVDSTNESYDYMNDIIKNYLSDMHNLEPIIPDKIIKNKIKSIKVKKEIEPKKPKDSLVIYLNKRIIKEEESRIQASVLYDDYKNWCKNNSFDWLSSNAFGISLKEKGYNSFKTKKFNIYKNIAFFTQK</sequence>
<dbReference type="EMBL" id="HF679133">
    <property type="protein sequence ID" value="CCU56197.1"/>
    <property type="molecule type" value="Genomic_DNA"/>
</dbReference>
<dbReference type="Pfam" id="PF10553">
    <property type="entry name" value="MSV199"/>
    <property type="match status" value="1"/>
</dbReference>
<keyword evidence="5" id="KW-1185">Reference proteome</keyword>
<dbReference type="EMBL" id="HF679133">
    <property type="protein sequence ID" value="CCU55904.1"/>
    <property type="molecule type" value="Genomic_DNA"/>
</dbReference>
<dbReference type="InterPro" id="IPR018306">
    <property type="entry name" value="Phage_T5_Orf172_DNA-bd"/>
</dbReference>
<evidence type="ECO:0000313" key="5">
    <source>
        <dbReference type="Proteomes" id="UP000792374"/>
    </source>
</evidence>
<gene>
    <name evidence="3" type="ORF">CHREV_002</name>
    <name evidence="4" type="ORF">CHREV_295</name>
</gene>
<dbReference type="Proteomes" id="UP000792374">
    <property type="component" value="Genome"/>
</dbReference>
<feature type="domain" description="Bacteriophage T5 Orf172 DNA-binding" evidence="1">
    <location>
        <begin position="185"/>
        <end position="274"/>
    </location>
</feature>
<organism evidence="4 5">
    <name type="scientific">Choristoneura rosaceana entomopoxvirus 'L'</name>
    <dbReference type="NCBI Taxonomy" id="1293539"/>
    <lineage>
        <taxon>Viruses</taxon>
        <taxon>Varidnaviria</taxon>
        <taxon>Bamfordvirae</taxon>
        <taxon>Nucleocytoviricota</taxon>
        <taxon>Pokkesviricetes</taxon>
        <taxon>Chitovirales</taxon>
        <taxon>Poxviridae</taxon>
        <taxon>Entomopoxvirinae</taxon>
        <taxon>Betaentomopoxvirus</taxon>
        <taxon>Betaentomopoxvirus crosaceana</taxon>
        <taxon>Choristoneura rosaceana entomopoxvirus</taxon>
    </lineage>
</organism>
<accession>A0ABM9QKX7</accession>
<proteinExistence type="predicted"/>
<feature type="domain" description="MSV199" evidence="2">
    <location>
        <begin position="5"/>
        <end position="149"/>
    </location>
</feature>
<evidence type="ECO:0000313" key="4">
    <source>
        <dbReference type="EMBL" id="CCU56197.1"/>
    </source>
</evidence>
<dbReference type="GeneID" id="15613327"/>
<dbReference type="RefSeq" id="YP_008004699.1">
    <property type="nucleotide sequence ID" value="NC_021249.1"/>
</dbReference>
<evidence type="ECO:0000313" key="3">
    <source>
        <dbReference type="EMBL" id="CCU55904.1"/>
    </source>
</evidence>
<dbReference type="GeneID" id="15613620"/>
<dbReference type="Pfam" id="PF10544">
    <property type="entry name" value="T5orf172"/>
    <property type="match status" value="1"/>
</dbReference>
<protein>
    <submittedName>
        <fullName evidence="4">N1R/p28-like protein</fullName>
    </submittedName>
</protein>
<dbReference type="InterPro" id="IPR018879">
    <property type="entry name" value="MSV199_dom"/>
</dbReference>
<evidence type="ECO:0000259" key="2">
    <source>
        <dbReference type="Pfam" id="PF10553"/>
    </source>
</evidence>
<evidence type="ECO:0000259" key="1">
    <source>
        <dbReference type="Pfam" id="PF10544"/>
    </source>
</evidence>
<reference evidence="4" key="1">
    <citation type="journal article" date="2013" name="J. Virol.">
        <title>New Insights into the Evolution of Entomopoxvirinae from the Complete Genome Sequences of Four Entomopoxviruses Infecting Adoxophyes honmai, Choristoneura biennis, Choristoneura rosaceana, and Mythimna separata.</title>
        <authorList>
            <person name="Theze J."/>
            <person name="Takatsuka J."/>
            <person name="Li Z."/>
            <person name="Gallais J."/>
            <person name="Doucet D."/>
            <person name="Arif B."/>
            <person name="Nakai M."/>
            <person name="Herniou E.A."/>
        </authorList>
    </citation>
    <scope>NUCLEOTIDE SEQUENCE</scope>
</reference>